<evidence type="ECO:0000256" key="3">
    <source>
        <dbReference type="ARBA" id="ARBA00023163"/>
    </source>
</evidence>
<evidence type="ECO:0000313" key="5">
    <source>
        <dbReference type="EMBL" id="TDL45852.1"/>
    </source>
</evidence>
<keyword evidence="2" id="KW-0238">DNA-binding</keyword>
<dbReference type="Pfam" id="PF25583">
    <property type="entry name" value="WCX"/>
    <property type="match status" value="1"/>
</dbReference>
<dbReference type="Gene3D" id="1.10.10.10">
    <property type="entry name" value="Winged helix-like DNA-binding domain superfamily/Winged helix DNA-binding domain"/>
    <property type="match status" value="1"/>
</dbReference>
<dbReference type="Proteomes" id="UP000295633">
    <property type="component" value="Unassembled WGS sequence"/>
</dbReference>
<dbReference type="RefSeq" id="WP_133398944.1">
    <property type="nucleotide sequence ID" value="NZ_SMZX01000001.1"/>
</dbReference>
<name>A0A4R5YML3_9MICO</name>
<accession>A0A4R5YML3</accession>
<sequence length="324" mass="35150">MSSPSHRMLDLLSVLQSRRDWGGQELADRLGVTVRTVRRDVDRLRELGYAITAAKGPYGGYRLSPGDELPPLLFDDQQAVAIAVALQSASGVDITDAAARALATMRQVMPSHLRHRIDGIRFEAGAPAEQVATAALEAVSVATREHRTLRFDYGDDADRPARHAEPHAVVARDGRWYVVAWDRDAADWRILRLDRLRPRQGGGVPFEPREIPAGDARTYLAARFKGSETADRWPVTGEIVLPLPARRVAPWLGDAELAERPDGTSVVRVGSWSWAGVLAWALRFDMPFEILGPPELAAAAAEAGHRMAASAAGPADSAAGPGIR</sequence>
<gene>
    <name evidence="5" type="ORF">E2R54_05260</name>
</gene>
<dbReference type="GO" id="GO:0003700">
    <property type="term" value="F:DNA-binding transcription factor activity"/>
    <property type="evidence" value="ECO:0007669"/>
    <property type="project" value="InterPro"/>
</dbReference>
<dbReference type="InterPro" id="IPR018356">
    <property type="entry name" value="Tscrpt_reg_HTH_DeoR_CS"/>
</dbReference>
<dbReference type="PROSITE" id="PS51000">
    <property type="entry name" value="HTH_DEOR_2"/>
    <property type="match status" value="1"/>
</dbReference>
<dbReference type="PANTHER" id="PTHR34580:SF3">
    <property type="entry name" value="PROTEIN PAFB"/>
    <property type="match status" value="1"/>
</dbReference>
<dbReference type="Pfam" id="PF08279">
    <property type="entry name" value="HTH_11"/>
    <property type="match status" value="1"/>
</dbReference>
<organism evidence="5 6">
    <name type="scientific">Microbacterium oleivorans</name>
    <dbReference type="NCBI Taxonomy" id="273677"/>
    <lineage>
        <taxon>Bacteria</taxon>
        <taxon>Bacillati</taxon>
        <taxon>Actinomycetota</taxon>
        <taxon>Actinomycetes</taxon>
        <taxon>Micrococcales</taxon>
        <taxon>Microbacteriaceae</taxon>
        <taxon>Microbacterium</taxon>
    </lineage>
</organism>
<dbReference type="EMBL" id="SMZX01000001">
    <property type="protein sequence ID" value="TDL45852.1"/>
    <property type="molecule type" value="Genomic_DNA"/>
</dbReference>
<dbReference type="AlphaFoldDB" id="A0A4R5YML3"/>
<evidence type="ECO:0000256" key="2">
    <source>
        <dbReference type="ARBA" id="ARBA00023125"/>
    </source>
</evidence>
<dbReference type="InterPro" id="IPR036390">
    <property type="entry name" value="WH_DNA-bd_sf"/>
</dbReference>
<feature type="domain" description="HTH deoR-type" evidence="4">
    <location>
        <begin position="4"/>
        <end position="63"/>
    </location>
</feature>
<dbReference type="InterPro" id="IPR026881">
    <property type="entry name" value="WYL_dom"/>
</dbReference>
<dbReference type="CDD" id="cd00090">
    <property type="entry name" value="HTH_ARSR"/>
    <property type="match status" value="1"/>
</dbReference>
<evidence type="ECO:0000256" key="1">
    <source>
        <dbReference type="ARBA" id="ARBA00023015"/>
    </source>
</evidence>
<dbReference type="STRING" id="273677.BW34_01710"/>
<dbReference type="InterPro" id="IPR011991">
    <property type="entry name" value="ArsR-like_HTH"/>
</dbReference>
<keyword evidence="3" id="KW-0804">Transcription</keyword>
<dbReference type="InterPro" id="IPR001034">
    <property type="entry name" value="DeoR_HTH"/>
</dbReference>
<dbReference type="PIRSF" id="PIRSF016838">
    <property type="entry name" value="PafC"/>
    <property type="match status" value="1"/>
</dbReference>
<dbReference type="InterPro" id="IPR013196">
    <property type="entry name" value="HTH_11"/>
</dbReference>
<evidence type="ECO:0000313" key="6">
    <source>
        <dbReference type="Proteomes" id="UP000295633"/>
    </source>
</evidence>
<proteinExistence type="predicted"/>
<comment type="caution">
    <text evidence="5">The sequence shown here is derived from an EMBL/GenBank/DDBJ whole genome shotgun (WGS) entry which is preliminary data.</text>
</comment>
<dbReference type="InterPro" id="IPR057727">
    <property type="entry name" value="WCX_dom"/>
</dbReference>
<dbReference type="SUPFAM" id="SSF46785">
    <property type="entry name" value="Winged helix' DNA-binding domain"/>
    <property type="match status" value="1"/>
</dbReference>
<dbReference type="InterPro" id="IPR028349">
    <property type="entry name" value="PafC-like"/>
</dbReference>
<evidence type="ECO:0000259" key="4">
    <source>
        <dbReference type="PROSITE" id="PS51000"/>
    </source>
</evidence>
<dbReference type="PROSITE" id="PS52050">
    <property type="entry name" value="WYL"/>
    <property type="match status" value="1"/>
</dbReference>
<keyword evidence="1" id="KW-0805">Transcription regulation</keyword>
<dbReference type="GO" id="GO:0003677">
    <property type="term" value="F:DNA binding"/>
    <property type="evidence" value="ECO:0007669"/>
    <property type="project" value="UniProtKB-KW"/>
</dbReference>
<dbReference type="Pfam" id="PF13280">
    <property type="entry name" value="WYL"/>
    <property type="match status" value="1"/>
</dbReference>
<dbReference type="InterPro" id="IPR051534">
    <property type="entry name" value="CBASS_pafABC_assoc_protein"/>
</dbReference>
<dbReference type="PROSITE" id="PS00894">
    <property type="entry name" value="HTH_DEOR_1"/>
    <property type="match status" value="1"/>
</dbReference>
<reference evidence="5 6" key="1">
    <citation type="submission" date="2019-03" db="EMBL/GenBank/DDBJ databases">
        <title>Genome Sequencing and Assembly of Various Microbes Isolated from Partially Reclaimed Soil and Acid Mine Drainage (AMD) Site.</title>
        <authorList>
            <person name="Steinbock B."/>
            <person name="Bechtold R."/>
            <person name="Sevigny J.L."/>
            <person name="Thomas D."/>
            <person name="Cuthill L.R."/>
            <person name="Aveiro Johannsen E.J."/>
            <person name="Thomas K."/>
            <person name="Ghosh A."/>
        </authorList>
    </citation>
    <scope>NUCLEOTIDE SEQUENCE [LARGE SCALE GENOMIC DNA]</scope>
    <source>
        <strain evidence="5 6">F-B2</strain>
    </source>
</reference>
<protein>
    <submittedName>
        <fullName evidence="5">WYL domain-containing protein</fullName>
    </submittedName>
</protein>
<dbReference type="InterPro" id="IPR036388">
    <property type="entry name" value="WH-like_DNA-bd_sf"/>
</dbReference>
<dbReference type="PANTHER" id="PTHR34580">
    <property type="match status" value="1"/>
</dbReference>